<keyword evidence="2" id="KW-0645">Protease</keyword>
<evidence type="ECO:0000313" key="8">
    <source>
        <dbReference type="EMBL" id="MFC4134661.1"/>
    </source>
</evidence>
<dbReference type="Pfam" id="PF00877">
    <property type="entry name" value="NLPC_P60"/>
    <property type="match status" value="1"/>
</dbReference>
<keyword evidence="6" id="KW-0732">Signal</keyword>
<feature type="region of interest" description="Disordered" evidence="5">
    <location>
        <begin position="412"/>
        <end position="431"/>
    </location>
</feature>
<dbReference type="Proteomes" id="UP001595816">
    <property type="component" value="Unassembled WGS sequence"/>
</dbReference>
<feature type="chain" id="PRO_5046398798" evidence="6">
    <location>
        <begin position="28"/>
        <end position="593"/>
    </location>
</feature>
<keyword evidence="3" id="KW-0378">Hydrolase</keyword>
<feature type="domain" description="NlpC/P60" evidence="7">
    <location>
        <begin position="451"/>
        <end position="593"/>
    </location>
</feature>
<evidence type="ECO:0000256" key="6">
    <source>
        <dbReference type="SAM" id="SignalP"/>
    </source>
</evidence>
<evidence type="ECO:0000313" key="9">
    <source>
        <dbReference type="Proteomes" id="UP001595816"/>
    </source>
</evidence>
<evidence type="ECO:0000256" key="2">
    <source>
        <dbReference type="ARBA" id="ARBA00022670"/>
    </source>
</evidence>
<dbReference type="PANTHER" id="PTHR47359">
    <property type="entry name" value="PEPTIDOGLYCAN DL-ENDOPEPTIDASE CWLO"/>
    <property type="match status" value="1"/>
</dbReference>
<dbReference type="SUPFAM" id="SSF54001">
    <property type="entry name" value="Cysteine proteinases"/>
    <property type="match status" value="1"/>
</dbReference>
<evidence type="ECO:0000256" key="1">
    <source>
        <dbReference type="ARBA" id="ARBA00007074"/>
    </source>
</evidence>
<dbReference type="PROSITE" id="PS51935">
    <property type="entry name" value="NLPC_P60"/>
    <property type="match status" value="1"/>
</dbReference>
<evidence type="ECO:0000259" key="7">
    <source>
        <dbReference type="PROSITE" id="PS51935"/>
    </source>
</evidence>
<dbReference type="InterPro" id="IPR000064">
    <property type="entry name" value="NLP_P60_dom"/>
</dbReference>
<keyword evidence="4" id="KW-0788">Thiol protease</keyword>
<organism evidence="8 9">
    <name type="scientific">Hamadaea flava</name>
    <dbReference type="NCBI Taxonomy" id="1742688"/>
    <lineage>
        <taxon>Bacteria</taxon>
        <taxon>Bacillati</taxon>
        <taxon>Actinomycetota</taxon>
        <taxon>Actinomycetes</taxon>
        <taxon>Micromonosporales</taxon>
        <taxon>Micromonosporaceae</taxon>
        <taxon>Hamadaea</taxon>
    </lineage>
</organism>
<reference evidence="9" key="1">
    <citation type="journal article" date="2019" name="Int. J. Syst. Evol. Microbiol.">
        <title>The Global Catalogue of Microorganisms (GCM) 10K type strain sequencing project: providing services to taxonomists for standard genome sequencing and annotation.</title>
        <authorList>
            <consortium name="The Broad Institute Genomics Platform"/>
            <consortium name="The Broad Institute Genome Sequencing Center for Infectious Disease"/>
            <person name="Wu L."/>
            <person name="Ma J."/>
        </authorList>
    </citation>
    <scope>NUCLEOTIDE SEQUENCE [LARGE SCALE GENOMIC DNA]</scope>
    <source>
        <strain evidence="9">CGMCC 4.7289</strain>
    </source>
</reference>
<dbReference type="EMBL" id="JBHSAY010000015">
    <property type="protein sequence ID" value="MFC4134661.1"/>
    <property type="molecule type" value="Genomic_DNA"/>
</dbReference>
<feature type="compositionally biased region" description="Low complexity" evidence="5">
    <location>
        <begin position="416"/>
        <end position="426"/>
    </location>
</feature>
<evidence type="ECO:0000256" key="4">
    <source>
        <dbReference type="ARBA" id="ARBA00022807"/>
    </source>
</evidence>
<keyword evidence="9" id="KW-1185">Reference proteome</keyword>
<sequence length="593" mass="61234">MANVLKKPWFLIGSAAVLAVAVGTAVALRSGGDPATFTPTSAEPSAVADEAAADMTFVAEGKAAAATHSAVSFTAKETLNGRDGASMDANVVKKDMYKAGATIKVVCQDRGDMAYGSAIWDRTSDGVYVPDAYVKTGADGFAPGVARCTDLAQSGKAYPATADLNGRAGPSLTARVVEENMYRKGEKVVIVCQIAGSVAYGSTIWDKTDDGVYVPDAYVKTGTEKNFAPGIARCTDTAPARFGFKASVDLAGRDAKSVSAKEVKTYAAGSTVYITCQTIGANAYGSNIWDKTVDNLWVADHYLKTGFDNFTPGVPKCAGTPVASPSPTAAATGGTTFPAKVDLAGRKSKSTSSAEVKTYASGSKVRVVCQAYGAYAYGSYIWDKTSDGLWVADYYLKTGTDGFVSDLARCDDDKPTGGPSTSTGTGSHYGDCRDGHGRIGGAKGSTAGTAAQKVARVIAAAKAMTGKGLSYSWGGGGKGGPSCGISSPSPGGHIDYNRYGFDCSGYTLYAYWVGAGVDIGPNTGSQWGSGRILPYSQRKPGDLIFWFSGGVSVHVAIYLGNNQMLEAAPPRGSSSVHQTSVYGSHASVVRVLG</sequence>
<dbReference type="InterPro" id="IPR051794">
    <property type="entry name" value="PG_Endopeptidase_C40"/>
</dbReference>
<gene>
    <name evidence="8" type="ORF">ACFOZ4_28965</name>
</gene>
<dbReference type="InterPro" id="IPR038765">
    <property type="entry name" value="Papain-like_cys_pep_sf"/>
</dbReference>
<protein>
    <submittedName>
        <fullName evidence="8">NlpC/P60 family protein</fullName>
    </submittedName>
</protein>
<name>A0ABV8LW80_9ACTN</name>
<feature type="signal peptide" evidence="6">
    <location>
        <begin position="1"/>
        <end position="27"/>
    </location>
</feature>
<dbReference type="RefSeq" id="WP_253761194.1">
    <property type="nucleotide sequence ID" value="NZ_JAMZDZ010000001.1"/>
</dbReference>
<proteinExistence type="inferred from homology"/>
<dbReference type="Gene3D" id="3.90.1720.10">
    <property type="entry name" value="endopeptidase domain like (from Nostoc punctiforme)"/>
    <property type="match status" value="1"/>
</dbReference>
<accession>A0ABV8LW80</accession>
<evidence type="ECO:0000256" key="3">
    <source>
        <dbReference type="ARBA" id="ARBA00022801"/>
    </source>
</evidence>
<dbReference type="PANTHER" id="PTHR47359:SF3">
    <property type="entry name" value="NLP_P60 DOMAIN-CONTAINING PROTEIN-RELATED"/>
    <property type="match status" value="1"/>
</dbReference>
<comment type="similarity">
    <text evidence="1">Belongs to the peptidase C40 family.</text>
</comment>
<evidence type="ECO:0000256" key="5">
    <source>
        <dbReference type="SAM" id="MobiDB-lite"/>
    </source>
</evidence>
<comment type="caution">
    <text evidence="8">The sequence shown here is derived from an EMBL/GenBank/DDBJ whole genome shotgun (WGS) entry which is preliminary data.</text>
</comment>